<keyword evidence="1" id="KW-1133">Transmembrane helix</keyword>
<reference evidence="2" key="2">
    <citation type="journal article" date="2015" name="Data Brief">
        <title>Shoot transcriptome of the giant reed, Arundo donax.</title>
        <authorList>
            <person name="Barrero R.A."/>
            <person name="Guerrero F.D."/>
            <person name="Moolhuijzen P."/>
            <person name="Goolsby J.A."/>
            <person name="Tidwell J."/>
            <person name="Bellgard S.E."/>
            <person name="Bellgard M.I."/>
        </authorList>
    </citation>
    <scope>NUCLEOTIDE SEQUENCE</scope>
    <source>
        <tissue evidence="2">Shoot tissue taken approximately 20 cm above the soil surface</tissue>
    </source>
</reference>
<name>A0A0A9C7X0_ARUDO</name>
<evidence type="ECO:0000256" key="1">
    <source>
        <dbReference type="SAM" id="Phobius"/>
    </source>
</evidence>
<dbReference type="EMBL" id="GBRH01228380">
    <property type="protein sequence ID" value="JAD69515.1"/>
    <property type="molecule type" value="Transcribed_RNA"/>
</dbReference>
<organism evidence="2">
    <name type="scientific">Arundo donax</name>
    <name type="common">Giant reed</name>
    <name type="synonym">Donax arundinaceus</name>
    <dbReference type="NCBI Taxonomy" id="35708"/>
    <lineage>
        <taxon>Eukaryota</taxon>
        <taxon>Viridiplantae</taxon>
        <taxon>Streptophyta</taxon>
        <taxon>Embryophyta</taxon>
        <taxon>Tracheophyta</taxon>
        <taxon>Spermatophyta</taxon>
        <taxon>Magnoliopsida</taxon>
        <taxon>Liliopsida</taxon>
        <taxon>Poales</taxon>
        <taxon>Poaceae</taxon>
        <taxon>PACMAD clade</taxon>
        <taxon>Arundinoideae</taxon>
        <taxon>Arundineae</taxon>
        <taxon>Arundo</taxon>
    </lineage>
</organism>
<sequence length="40" mass="4447">MDLLDSAFCIRSSLSPLTFLGMMVLGVWRLSGLVVQMVFL</sequence>
<keyword evidence="1" id="KW-0812">Transmembrane</keyword>
<protein>
    <submittedName>
        <fullName evidence="2">Uncharacterized protein</fullName>
    </submittedName>
</protein>
<evidence type="ECO:0000313" key="2">
    <source>
        <dbReference type="EMBL" id="JAD69515.1"/>
    </source>
</evidence>
<dbReference type="AlphaFoldDB" id="A0A0A9C7X0"/>
<accession>A0A0A9C7X0</accession>
<keyword evidence="1" id="KW-0472">Membrane</keyword>
<feature type="transmembrane region" description="Helical" evidence="1">
    <location>
        <begin position="20"/>
        <end position="39"/>
    </location>
</feature>
<reference evidence="2" key="1">
    <citation type="submission" date="2014-09" db="EMBL/GenBank/DDBJ databases">
        <authorList>
            <person name="Magalhaes I.L.F."/>
            <person name="Oliveira U."/>
            <person name="Santos F.R."/>
            <person name="Vidigal T.H.D.A."/>
            <person name="Brescovit A.D."/>
            <person name="Santos A.J."/>
        </authorList>
    </citation>
    <scope>NUCLEOTIDE SEQUENCE</scope>
    <source>
        <tissue evidence="2">Shoot tissue taken approximately 20 cm above the soil surface</tissue>
    </source>
</reference>
<proteinExistence type="predicted"/>